<gene>
    <name evidence="1" type="ORF">IEO21_10652</name>
</gene>
<sequence>MVQSNPTSATSARSSKHPHISICLAALSPCLP</sequence>
<dbReference type="EMBL" id="JADOXO010000977">
    <property type="protein sequence ID" value="KAF9798897.1"/>
    <property type="molecule type" value="Genomic_DNA"/>
</dbReference>
<proteinExistence type="predicted"/>
<reference evidence="1" key="2">
    <citation type="journal article" name="Front. Microbiol.">
        <title>Degradative Capacity of Two Strains of Rhodonia placenta: From Phenotype to Genotype.</title>
        <authorList>
            <person name="Kolle M."/>
            <person name="Horta M.A.C."/>
            <person name="Nowrousian M."/>
            <person name="Ohm R.A."/>
            <person name="Benz J.P."/>
            <person name="Pilgard A."/>
        </authorList>
    </citation>
    <scope>NUCLEOTIDE SEQUENCE</scope>
    <source>
        <strain evidence="1">FPRL280</strain>
    </source>
</reference>
<evidence type="ECO:0000313" key="1">
    <source>
        <dbReference type="EMBL" id="KAF9798897.1"/>
    </source>
</evidence>
<evidence type="ECO:0000313" key="2">
    <source>
        <dbReference type="Proteomes" id="UP000639403"/>
    </source>
</evidence>
<protein>
    <submittedName>
        <fullName evidence="1">Uncharacterized protein</fullName>
    </submittedName>
</protein>
<accession>A0A8H7NS41</accession>
<reference evidence="1" key="1">
    <citation type="submission" date="2020-11" db="EMBL/GenBank/DDBJ databases">
        <authorList>
            <person name="Koelle M."/>
            <person name="Horta M.A.C."/>
            <person name="Nowrousian M."/>
            <person name="Ohm R.A."/>
            <person name="Benz P."/>
            <person name="Pilgard A."/>
        </authorList>
    </citation>
    <scope>NUCLEOTIDE SEQUENCE</scope>
    <source>
        <strain evidence="1">FPRL280</strain>
    </source>
</reference>
<dbReference type="AlphaFoldDB" id="A0A8H7NS41"/>
<organism evidence="1 2">
    <name type="scientific">Rhodonia placenta</name>
    <dbReference type="NCBI Taxonomy" id="104341"/>
    <lineage>
        <taxon>Eukaryota</taxon>
        <taxon>Fungi</taxon>
        <taxon>Dikarya</taxon>
        <taxon>Basidiomycota</taxon>
        <taxon>Agaricomycotina</taxon>
        <taxon>Agaricomycetes</taxon>
        <taxon>Polyporales</taxon>
        <taxon>Adustoporiaceae</taxon>
        <taxon>Rhodonia</taxon>
    </lineage>
</organism>
<dbReference type="Proteomes" id="UP000639403">
    <property type="component" value="Unassembled WGS sequence"/>
</dbReference>
<comment type="caution">
    <text evidence="1">The sequence shown here is derived from an EMBL/GenBank/DDBJ whole genome shotgun (WGS) entry which is preliminary data.</text>
</comment>
<name>A0A8H7NS41_9APHY</name>